<evidence type="ECO:0000313" key="8">
    <source>
        <dbReference type="Proteomes" id="UP001596317"/>
    </source>
</evidence>
<feature type="region of interest" description="Disordered" evidence="5">
    <location>
        <begin position="1"/>
        <end position="25"/>
    </location>
</feature>
<dbReference type="InterPro" id="IPR009057">
    <property type="entry name" value="Homeodomain-like_sf"/>
</dbReference>
<keyword evidence="1" id="KW-0805">Transcription regulation</keyword>
<evidence type="ECO:0000256" key="3">
    <source>
        <dbReference type="ARBA" id="ARBA00023163"/>
    </source>
</evidence>
<evidence type="ECO:0000256" key="1">
    <source>
        <dbReference type="ARBA" id="ARBA00023015"/>
    </source>
</evidence>
<dbReference type="InterPro" id="IPR023772">
    <property type="entry name" value="DNA-bd_HTH_TetR-type_CS"/>
</dbReference>
<keyword evidence="2 4" id="KW-0238">DNA-binding</keyword>
<feature type="compositionally biased region" description="Basic and acidic residues" evidence="5">
    <location>
        <begin position="1"/>
        <end position="11"/>
    </location>
</feature>
<keyword evidence="3" id="KW-0804">Transcription</keyword>
<reference evidence="8" key="1">
    <citation type="journal article" date="2019" name="Int. J. Syst. Evol. Microbiol.">
        <title>The Global Catalogue of Microorganisms (GCM) 10K type strain sequencing project: providing services to taxonomists for standard genome sequencing and annotation.</title>
        <authorList>
            <consortium name="The Broad Institute Genomics Platform"/>
            <consortium name="The Broad Institute Genome Sequencing Center for Infectious Disease"/>
            <person name="Wu L."/>
            <person name="Ma J."/>
        </authorList>
    </citation>
    <scope>NUCLEOTIDE SEQUENCE [LARGE SCALE GENOMIC DNA]</scope>
    <source>
        <strain evidence="8">CCUG 63830</strain>
    </source>
</reference>
<dbReference type="PROSITE" id="PS50977">
    <property type="entry name" value="HTH_TETR_2"/>
    <property type="match status" value="1"/>
</dbReference>
<dbReference type="Pfam" id="PF00440">
    <property type="entry name" value="TetR_N"/>
    <property type="match status" value="1"/>
</dbReference>
<dbReference type="SUPFAM" id="SSF46689">
    <property type="entry name" value="Homeodomain-like"/>
    <property type="match status" value="1"/>
</dbReference>
<feature type="DNA-binding region" description="H-T-H motif" evidence="4">
    <location>
        <begin position="48"/>
        <end position="67"/>
    </location>
</feature>
<dbReference type="Proteomes" id="UP001596317">
    <property type="component" value="Unassembled WGS sequence"/>
</dbReference>
<dbReference type="PRINTS" id="PR00455">
    <property type="entry name" value="HTHTETR"/>
</dbReference>
<keyword evidence="8" id="KW-1185">Reference proteome</keyword>
<accession>A0ABW1ZH80</accession>
<dbReference type="Gene3D" id="1.10.357.10">
    <property type="entry name" value="Tetracycline Repressor, domain 2"/>
    <property type="match status" value="1"/>
</dbReference>
<organism evidence="7 8">
    <name type="scientific">Deinococcus multiflagellatus</name>
    <dbReference type="NCBI Taxonomy" id="1656887"/>
    <lineage>
        <taxon>Bacteria</taxon>
        <taxon>Thermotogati</taxon>
        <taxon>Deinococcota</taxon>
        <taxon>Deinococci</taxon>
        <taxon>Deinococcales</taxon>
        <taxon>Deinococcaceae</taxon>
        <taxon>Deinococcus</taxon>
    </lineage>
</organism>
<sequence length="196" mass="20845">MSTHSEEERRERRPTRAAPRPPADPERRAAILAAAREAFAQKGFHRTTMRDVARAAGLAEGTLYNHFQSKDALLLGLFDALGEQTRAALDPQALAGADLRTFLRTLLAAPLGALASENFALFRVIVSEALVRPELGRQFAAGLAQTAQLGAQALAARTGADTPLLHTGLTLVLGRVLEQALSHEPPATPGPTCPTS</sequence>
<evidence type="ECO:0000256" key="4">
    <source>
        <dbReference type="PROSITE-ProRule" id="PRU00335"/>
    </source>
</evidence>
<dbReference type="PANTHER" id="PTHR30055:SF234">
    <property type="entry name" value="HTH-TYPE TRANSCRIPTIONAL REGULATOR BETI"/>
    <property type="match status" value="1"/>
</dbReference>
<evidence type="ECO:0000256" key="5">
    <source>
        <dbReference type="SAM" id="MobiDB-lite"/>
    </source>
</evidence>
<dbReference type="InterPro" id="IPR001647">
    <property type="entry name" value="HTH_TetR"/>
</dbReference>
<dbReference type="EMBL" id="JBHSWB010000001">
    <property type="protein sequence ID" value="MFC6659853.1"/>
    <property type="molecule type" value="Genomic_DNA"/>
</dbReference>
<name>A0ABW1ZH80_9DEIO</name>
<protein>
    <submittedName>
        <fullName evidence="7">TetR/AcrR family transcriptional regulator</fullName>
    </submittedName>
</protein>
<dbReference type="InterPro" id="IPR050109">
    <property type="entry name" value="HTH-type_TetR-like_transc_reg"/>
</dbReference>
<proteinExistence type="predicted"/>
<gene>
    <name evidence="7" type="ORF">ACFP90_05370</name>
</gene>
<evidence type="ECO:0000259" key="6">
    <source>
        <dbReference type="PROSITE" id="PS50977"/>
    </source>
</evidence>
<dbReference type="PANTHER" id="PTHR30055">
    <property type="entry name" value="HTH-TYPE TRANSCRIPTIONAL REGULATOR RUTR"/>
    <property type="match status" value="1"/>
</dbReference>
<feature type="domain" description="HTH tetR-type" evidence="6">
    <location>
        <begin position="25"/>
        <end position="85"/>
    </location>
</feature>
<dbReference type="RefSeq" id="WP_380054583.1">
    <property type="nucleotide sequence ID" value="NZ_JBHSWB010000001.1"/>
</dbReference>
<comment type="caution">
    <text evidence="7">The sequence shown here is derived from an EMBL/GenBank/DDBJ whole genome shotgun (WGS) entry which is preliminary data.</text>
</comment>
<evidence type="ECO:0000313" key="7">
    <source>
        <dbReference type="EMBL" id="MFC6659853.1"/>
    </source>
</evidence>
<dbReference type="PROSITE" id="PS01081">
    <property type="entry name" value="HTH_TETR_1"/>
    <property type="match status" value="1"/>
</dbReference>
<evidence type="ECO:0000256" key="2">
    <source>
        <dbReference type="ARBA" id="ARBA00023125"/>
    </source>
</evidence>